<keyword evidence="12" id="KW-0376">Hydrogen peroxide</keyword>
<keyword evidence="15" id="KW-1185">Reference proteome</keyword>
<feature type="domain" description="Plant heme peroxidase family profile" evidence="13">
    <location>
        <begin position="37"/>
        <end position="343"/>
    </location>
</feature>
<keyword evidence="8 12" id="KW-0106">Calcium</keyword>
<keyword evidence="12" id="KW-0732">Signal</keyword>
<accession>A0ABP0TJP3</accession>
<dbReference type="PANTHER" id="PTHR31517">
    <property type="match status" value="1"/>
</dbReference>
<evidence type="ECO:0000256" key="7">
    <source>
        <dbReference type="ARBA" id="ARBA00022723"/>
    </source>
</evidence>
<dbReference type="Proteomes" id="UP001497512">
    <property type="component" value="Chromosome 12"/>
</dbReference>
<comment type="function">
    <text evidence="2">Removal of H(2)O(2), oxidation of toxic reductants, biosynthesis and degradation of lignin, suberization, auxin catabolism, response to environmental stresses such as wounding, pathogen attack and oxidative stress. These functions might be dependent on each isozyme/isoform in each plant tissue.</text>
</comment>
<name>A0ABP0TJP3_9BRYO</name>
<dbReference type="Gene3D" id="1.10.520.10">
    <property type="match status" value="1"/>
</dbReference>
<evidence type="ECO:0000256" key="9">
    <source>
        <dbReference type="ARBA" id="ARBA00023002"/>
    </source>
</evidence>
<evidence type="ECO:0000256" key="11">
    <source>
        <dbReference type="ARBA" id="ARBA00023157"/>
    </source>
</evidence>
<dbReference type="PROSITE" id="PS00436">
    <property type="entry name" value="PEROXIDASE_2"/>
    <property type="match status" value="1"/>
</dbReference>
<comment type="catalytic activity">
    <reaction evidence="1 12">
        <text>2 a phenolic donor + H2O2 = 2 a phenolic radical donor + 2 H2O</text>
        <dbReference type="Rhea" id="RHEA:56136"/>
        <dbReference type="ChEBI" id="CHEBI:15377"/>
        <dbReference type="ChEBI" id="CHEBI:16240"/>
        <dbReference type="ChEBI" id="CHEBI:139520"/>
        <dbReference type="ChEBI" id="CHEBI:139521"/>
        <dbReference type="EC" id="1.11.1.7"/>
    </reaction>
</comment>
<evidence type="ECO:0000256" key="12">
    <source>
        <dbReference type="RuleBase" id="RU362060"/>
    </source>
</evidence>
<dbReference type="PANTHER" id="PTHR31517:SF59">
    <property type="entry name" value="PEROXIDASE"/>
    <property type="match status" value="1"/>
</dbReference>
<comment type="similarity">
    <text evidence="12">Belongs to the peroxidase family. Classical plant (class III) peroxidase subfamily.</text>
</comment>
<keyword evidence="9 12" id="KW-0560">Oxidoreductase</keyword>
<comment type="cofactor">
    <cofactor evidence="12">
        <name>Ca(2+)</name>
        <dbReference type="ChEBI" id="CHEBI:29108"/>
    </cofactor>
    <text evidence="12">Binds 2 calcium ions per subunit.</text>
</comment>
<keyword evidence="10 12" id="KW-0408">Iron</keyword>
<dbReference type="InterPro" id="IPR019793">
    <property type="entry name" value="Peroxidases_heam-ligand_BS"/>
</dbReference>
<evidence type="ECO:0000256" key="3">
    <source>
        <dbReference type="ARBA" id="ARBA00006873"/>
    </source>
</evidence>
<evidence type="ECO:0000259" key="13">
    <source>
        <dbReference type="PROSITE" id="PS50873"/>
    </source>
</evidence>
<reference evidence="14" key="1">
    <citation type="submission" date="2024-02" db="EMBL/GenBank/DDBJ databases">
        <authorList>
            <consortium name="ELIXIR-Norway"/>
            <consortium name="Elixir Norway"/>
        </authorList>
    </citation>
    <scope>NUCLEOTIDE SEQUENCE</scope>
</reference>
<dbReference type="InterPro" id="IPR002016">
    <property type="entry name" value="Haem_peroxidase"/>
</dbReference>
<dbReference type="Pfam" id="PF00141">
    <property type="entry name" value="peroxidase"/>
    <property type="match status" value="1"/>
</dbReference>
<dbReference type="PRINTS" id="PR00458">
    <property type="entry name" value="PEROXIDASE"/>
</dbReference>
<dbReference type="PRINTS" id="PR00461">
    <property type="entry name" value="PLPEROXIDASE"/>
</dbReference>
<dbReference type="EMBL" id="OZ019904">
    <property type="protein sequence ID" value="CAK9198325.1"/>
    <property type="molecule type" value="Genomic_DNA"/>
</dbReference>
<organism evidence="14 15">
    <name type="scientific">Sphagnum troendelagicum</name>
    <dbReference type="NCBI Taxonomy" id="128251"/>
    <lineage>
        <taxon>Eukaryota</taxon>
        <taxon>Viridiplantae</taxon>
        <taxon>Streptophyta</taxon>
        <taxon>Embryophyta</taxon>
        <taxon>Bryophyta</taxon>
        <taxon>Sphagnophytina</taxon>
        <taxon>Sphagnopsida</taxon>
        <taxon>Sphagnales</taxon>
        <taxon>Sphagnaceae</taxon>
        <taxon>Sphagnum</taxon>
    </lineage>
</organism>
<comment type="similarity">
    <text evidence="3">Belongs to the peroxidase family. Ascorbate peroxidase subfamily.</text>
</comment>
<evidence type="ECO:0000256" key="1">
    <source>
        <dbReference type="ARBA" id="ARBA00000189"/>
    </source>
</evidence>
<dbReference type="InterPro" id="IPR000823">
    <property type="entry name" value="Peroxidase_pln"/>
</dbReference>
<comment type="cofactor">
    <cofactor evidence="12">
        <name>heme b</name>
        <dbReference type="ChEBI" id="CHEBI:60344"/>
    </cofactor>
    <text evidence="12">Binds 1 heme b (iron(II)-protoporphyrin IX) group per subunit.</text>
</comment>
<keyword evidence="4 12" id="KW-0964">Secreted</keyword>
<keyword evidence="7 12" id="KW-0479">Metal-binding</keyword>
<feature type="signal peptide" evidence="12">
    <location>
        <begin position="1"/>
        <end position="36"/>
    </location>
</feature>
<dbReference type="EC" id="1.11.1.7" evidence="12"/>
<dbReference type="PROSITE" id="PS50873">
    <property type="entry name" value="PEROXIDASE_4"/>
    <property type="match status" value="1"/>
</dbReference>
<dbReference type="Gene3D" id="1.10.420.10">
    <property type="entry name" value="Peroxidase, domain 2"/>
    <property type="match status" value="1"/>
</dbReference>
<dbReference type="PROSITE" id="PS00435">
    <property type="entry name" value="PEROXIDASE_1"/>
    <property type="match status" value="1"/>
</dbReference>
<sequence length="365" mass="39325">MAVSSKGVISVVTTRVLLAVFLLQSVCDFKLPTVQADLEVGYYENTGLCSGAEAVVAAVVSAAFDADATVTASLIRLQFHDCFVQGCDASIMENGTFTERTSPPDLTVRGYNVIDAAKAALEEFCPGSVSCADIITIAARDSIAILGGPTFPVLTGRLDGFPRGPDSPDPSDFLPGPNFTIPMATGAFAQKNLSQVDMVNLLGAHTVGVAQCRFFVDRLYNFLGTGRPDPDLDPTYGDYLRKICPDTTNSSDPSLLTNVALDFKSEFKWDLSYFTNVKQRRGLLRIDDELGTNTATSPHFTQIGSSNLLFNKEFIDSLTKMSQIGVITDPALGNIREVCEIAIAPETISMSFQLEEEVLEAHSAF</sequence>
<keyword evidence="11" id="KW-1015">Disulfide bond</keyword>
<dbReference type="InterPro" id="IPR033905">
    <property type="entry name" value="Secretory_peroxidase"/>
</dbReference>
<keyword evidence="6 12" id="KW-0349">Heme</keyword>
<dbReference type="InterPro" id="IPR019794">
    <property type="entry name" value="Peroxidases_AS"/>
</dbReference>
<evidence type="ECO:0000256" key="8">
    <source>
        <dbReference type="ARBA" id="ARBA00022837"/>
    </source>
</evidence>
<evidence type="ECO:0000313" key="15">
    <source>
        <dbReference type="Proteomes" id="UP001497512"/>
    </source>
</evidence>
<dbReference type="CDD" id="cd00693">
    <property type="entry name" value="secretory_peroxidase"/>
    <property type="match status" value="1"/>
</dbReference>
<dbReference type="InterPro" id="IPR010255">
    <property type="entry name" value="Haem_peroxidase_sf"/>
</dbReference>
<evidence type="ECO:0000256" key="5">
    <source>
        <dbReference type="ARBA" id="ARBA00022559"/>
    </source>
</evidence>
<dbReference type="SUPFAM" id="SSF48113">
    <property type="entry name" value="Heme-dependent peroxidases"/>
    <property type="match status" value="1"/>
</dbReference>
<evidence type="ECO:0000256" key="4">
    <source>
        <dbReference type="ARBA" id="ARBA00022525"/>
    </source>
</evidence>
<evidence type="ECO:0000256" key="6">
    <source>
        <dbReference type="ARBA" id="ARBA00022617"/>
    </source>
</evidence>
<comment type="subcellular location">
    <subcellularLocation>
        <location evidence="12">Secreted</location>
    </subcellularLocation>
</comment>
<evidence type="ECO:0000313" key="14">
    <source>
        <dbReference type="EMBL" id="CAK9198325.1"/>
    </source>
</evidence>
<keyword evidence="5 12" id="KW-0575">Peroxidase</keyword>
<feature type="chain" id="PRO_5044976628" description="Peroxidase" evidence="12">
    <location>
        <begin position="37"/>
        <end position="365"/>
    </location>
</feature>
<evidence type="ECO:0000256" key="10">
    <source>
        <dbReference type="ARBA" id="ARBA00023004"/>
    </source>
</evidence>
<proteinExistence type="inferred from homology"/>
<evidence type="ECO:0000256" key="2">
    <source>
        <dbReference type="ARBA" id="ARBA00002322"/>
    </source>
</evidence>
<gene>
    <name evidence="14" type="ORF">CSSPTR1EN2_LOCUS4380</name>
</gene>
<protein>
    <recommendedName>
        <fullName evidence="12">Peroxidase</fullName>
        <ecNumber evidence="12">1.11.1.7</ecNumber>
    </recommendedName>
</protein>